<feature type="compositionally biased region" description="Low complexity" evidence="1">
    <location>
        <begin position="344"/>
        <end position="375"/>
    </location>
</feature>
<feature type="compositionally biased region" description="Low complexity" evidence="1">
    <location>
        <begin position="454"/>
        <end position="478"/>
    </location>
</feature>
<protein>
    <submittedName>
        <fullName evidence="2">Uncharacterized protein</fullName>
    </submittedName>
</protein>
<feature type="compositionally biased region" description="Low complexity" evidence="1">
    <location>
        <begin position="311"/>
        <end position="329"/>
    </location>
</feature>
<dbReference type="Proteomes" id="UP001219525">
    <property type="component" value="Unassembled WGS sequence"/>
</dbReference>
<name>A0AAD6Y2P2_9AGAR</name>
<comment type="caution">
    <text evidence="2">The sequence shown here is derived from an EMBL/GenBank/DDBJ whole genome shotgun (WGS) entry which is preliminary data.</text>
</comment>
<keyword evidence="3" id="KW-1185">Reference proteome</keyword>
<gene>
    <name evidence="2" type="ORF">GGX14DRAFT_577003</name>
</gene>
<sequence>MDTTEDDKAEIARLRAIIASQAPSEPAPGPVKRGRGRPRGSTKAAKADPEVEVLSTVVTKPKKKEKKDKVAAVKKEKKVDIPDVPYEPYVIFGTYLTVVGARRWKKASHFYLTDTLITHIENNEYRRLALGFTKGDGIGAGKSTGDTKTQHYERLAEKTLVADPSGLWKDVPTKDLVSTIKGRIENLRKLTNTKSEELGQTGAGLILEGRDAELEGDLANIWEKIRAVHPWFTRMLRLMEGSPVHDTRHCSNSLTSLDGPLAAMLGQSGMENDMATNSDGILVGMDLADYDHEDLRTDPDADCDDSPAPTPSVLSRHTSSSSRPPCRSASPPPLPTLTRMRNRTTSTPSATTKAAQSVPIAMTSSTPSMTSTSAGTKRKSVLADLQEVFAADRAAKKQALEAKMKHELTLEAERRKWESLEKEKDHRRRQEMLKLEIELAQAKNSSGANFPFLSSTPDVDSDSYYSSTSYYVPGGREN</sequence>
<evidence type="ECO:0000256" key="1">
    <source>
        <dbReference type="SAM" id="MobiDB-lite"/>
    </source>
</evidence>
<reference evidence="2" key="1">
    <citation type="submission" date="2023-03" db="EMBL/GenBank/DDBJ databases">
        <title>Massive genome expansion in bonnet fungi (Mycena s.s.) driven by repeated elements and novel gene families across ecological guilds.</title>
        <authorList>
            <consortium name="Lawrence Berkeley National Laboratory"/>
            <person name="Harder C.B."/>
            <person name="Miyauchi S."/>
            <person name="Viragh M."/>
            <person name="Kuo A."/>
            <person name="Thoen E."/>
            <person name="Andreopoulos B."/>
            <person name="Lu D."/>
            <person name="Skrede I."/>
            <person name="Drula E."/>
            <person name="Henrissat B."/>
            <person name="Morin E."/>
            <person name="Kohler A."/>
            <person name="Barry K."/>
            <person name="LaButti K."/>
            <person name="Morin E."/>
            <person name="Salamov A."/>
            <person name="Lipzen A."/>
            <person name="Mereny Z."/>
            <person name="Hegedus B."/>
            <person name="Baldrian P."/>
            <person name="Stursova M."/>
            <person name="Weitz H."/>
            <person name="Taylor A."/>
            <person name="Grigoriev I.V."/>
            <person name="Nagy L.G."/>
            <person name="Martin F."/>
            <person name="Kauserud H."/>
        </authorList>
    </citation>
    <scope>NUCLEOTIDE SEQUENCE</scope>
    <source>
        <strain evidence="2">9144</strain>
    </source>
</reference>
<organism evidence="2 3">
    <name type="scientific">Mycena pura</name>
    <dbReference type="NCBI Taxonomy" id="153505"/>
    <lineage>
        <taxon>Eukaryota</taxon>
        <taxon>Fungi</taxon>
        <taxon>Dikarya</taxon>
        <taxon>Basidiomycota</taxon>
        <taxon>Agaricomycotina</taxon>
        <taxon>Agaricomycetes</taxon>
        <taxon>Agaricomycetidae</taxon>
        <taxon>Agaricales</taxon>
        <taxon>Marasmiineae</taxon>
        <taxon>Mycenaceae</taxon>
        <taxon>Mycena</taxon>
    </lineage>
</organism>
<evidence type="ECO:0000313" key="2">
    <source>
        <dbReference type="EMBL" id="KAJ7193734.1"/>
    </source>
</evidence>
<evidence type="ECO:0000313" key="3">
    <source>
        <dbReference type="Proteomes" id="UP001219525"/>
    </source>
</evidence>
<feature type="region of interest" description="Disordered" evidence="1">
    <location>
        <begin position="17"/>
        <end position="49"/>
    </location>
</feature>
<dbReference type="EMBL" id="JARJCW010000105">
    <property type="protein sequence ID" value="KAJ7193734.1"/>
    <property type="molecule type" value="Genomic_DNA"/>
</dbReference>
<dbReference type="AlphaFoldDB" id="A0AAD6Y2P2"/>
<accession>A0AAD6Y2P2</accession>
<proteinExistence type="predicted"/>
<feature type="region of interest" description="Disordered" evidence="1">
    <location>
        <begin position="293"/>
        <end position="375"/>
    </location>
</feature>
<feature type="region of interest" description="Disordered" evidence="1">
    <location>
        <begin position="446"/>
        <end position="478"/>
    </location>
</feature>